<feature type="transmembrane region" description="Helical" evidence="1">
    <location>
        <begin position="12"/>
        <end position="33"/>
    </location>
</feature>
<evidence type="ECO:0000313" key="3">
    <source>
        <dbReference type="Proteomes" id="UP001257659"/>
    </source>
</evidence>
<evidence type="ECO:0000256" key="1">
    <source>
        <dbReference type="SAM" id="Phobius"/>
    </source>
</evidence>
<name>A0ABU1K5L7_9FLAO</name>
<evidence type="ECO:0000313" key="2">
    <source>
        <dbReference type="EMBL" id="MDR6300908.1"/>
    </source>
</evidence>
<keyword evidence="3" id="KW-1185">Reference proteome</keyword>
<protein>
    <recommendedName>
        <fullName evidence="4">PH domain-containing protein</fullName>
    </recommendedName>
</protein>
<reference evidence="2 3" key="1">
    <citation type="submission" date="2023-07" db="EMBL/GenBank/DDBJ databases">
        <title>Genomic Encyclopedia of Type Strains, Phase IV (KMG-IV): sequencing the most valuable type-strain genomes for metagenomic binning, comparative biology and taxonomic classification.</title>
        <authorList>
            <person name="Goeker M."/>
        </authorList>
    </citation>
    <scope>NUCLEOTIDE SEQUENCE [LARGE SCALE GENOMIC DNA]</scope>
    <source>
        <strain evidence="2 3">DSM 102814</strain>
    </source>
</reference>
<evidence type="ECO:0008006" key="4">
    <source>
        <dbReference type="Google" id="ProtNLM"/>
    </source>
</evidence>
<feature type="transmembrane region" description="Helical" evidence="1">
    <location>
        <begin position="39"/>
        <end position="57"/>
    </location>
</feature>
<comment type="caution">
    <text evidence="2">The sequence shown here is derived from an EMBL/GenBank/DDBJ whole genome shotgun (WGS) entry which is preliminary data.</text>
</comment>
<keyword evidence="1" id="KW-1133">Transmembrane helix</keyword>
<keyword evidence="1" id="KW-0472">Membrane</keyword>
<keyword evidence="1" id="KW-0812">Transmembrane</keyword>
<accession>A0ABU1K5L7</accession>
<proteinExistence type="predicted"/>
<dbReference type="Proteomes" id="UP001257659">
    <property type="component" value="Unassembled WGS sequence"/>
</dbReference>
<sequence length="150" mass="17315">MKEKIIFKEVQNSSWLKILFWFLAIGHAAVVLVKWEESLQFIFLGLSLLFAVIAIIFSKLSLTLTTKELFVSFGLNVFKRTIPVKEIDFSSVKIEDAPLLYGIGLRITPKGRLYNLRPGKAIWLKSNQNKTIFVVTDKAEKWKEEILKLR</sequence>
<organism evidence="2 3">
    <name type="scientific">Mesonia maritima</name>
    <dbReference type="NCBI Taxonomy" id="1793873"/>
    <lineage>
        <taxon>Bacteria</taxon>
        <taxon>Pseudomonadati</taxon>
        <taxon>Bacteroidota</taxon>
        <taxon>Flavobacteriia</taxon>
        <taxon>Flavobacteriales</taxon>
        <taxon>Flavobacteriaceae</taxon>
        <taxon>Mesonia</taxon>
    </lineage>
</organism>
<dbReference type="EMBL" id="JAVDQA010000003">
    <property type="protein sequence ID" value="MDR6300908.1"/>
    <property type="molecule type" value="Genomic_DNA"/>
</dbReference>
<gene>
    <name evidence="2" type="ORF">GGR31_001551</name>
</gene>
<dbReference type="RefSeq" id="WP_309727801.1">
    <property type="nucleotide sequence ID" value="NZ_JAVDQA010000003.1"/>
</dbReference>